<evidence type="ECO:0000259" key="4">
    <source>
        <dbReference type="PROSITE" id="PS50949"/>
    </source>
</evidence>
<keyword evidence="3" id="KW-0804">Transcription</keyword>
<keyword evidence="6" id="KW-1185">Reference proteome</keyword>
<keyword evidence="1" id="KW-0805">Transcription regulation</keyword>
<protein>
    <submittedName>
        <fullName evidence="5">FadR/GntR family transcriptional regulator</fullName>
    </submittedName>
</protein>
<evidence type="ECO:0000256" key="3">
    <source>
        <dbReference type="ARBA" id="ARBA00023163"/>
    </source>
</evidence>
<dbReference type="InterPro" id="IPR036388">
    <property type="entry name" value="WH-like_DNA-bd_sf"/>
</dbReference>
<dbReference type="CDD" id="cd07377">
    <property type="entry name" value="WHTH_GntR"/>
    <property type="match status" value="1"/>
</dbReference>
<name>A0ABP8E572_9MICO</name>
<dbReference type="Gene3D" id="1.20.120.530">
    <property type="entry name" value="GntR ligand-binding domain-like"/>
    <property type="match status" value="1"/>
</dbReference>
<dbReference type="Gene3D" id="1.10.10.10">
    <property type="entry name" value="Winged helix-like DNA-binding domain superfamily/Winged helix DNA-binding domain"/>
    <property type="match status" value="1"/>
</dbReference>
<dbReference type="PROSITE" id="PS50949">
    <property type="entry name" value="HTH_GNTR"/>
    <property type="match status" value="1"/>
</dbReference>
<evidence type="ECO:0000256" key="2">
    <source>
        <dbReference type="ARBA" id="ARBA00023125"/>
    </source>
</evidence>
<dbReference type="SUPFAM" id="SSF46785">
    <property type="entry name" value="Winged helix' DNA-binding domain"/>
    <property type="match status" value="1"/>
</dbReference>
<reference evidence="6" key="1">
    <citation type="journal article" date="2019" name="Int. J. Syst. Evol. Microbiol.">
        <title>The Global Catalogue of Microorganisms (GCM) 10K type strain sequencing project: providing services to taxonomists for standard genome sequencing and annotation.</title>
        <authorList>
            <consortium name="The Broad Institute Genomics Platform"/>
            <consortium name="The Broad Institute Genome Sequencing Center for Infectious Disease"/>
            <person name="Wu L."/>
            <person name="Ma J."/>
        </authorList>
    </citation>
    <scope>NUCLEOTIDE SEQUENCE [LARGE SCALE GENOMIC DNA]</scope>
    <source>
        <strain evidence="6">JCM 17442</strain>
    </source>
</reference>
<dbReference type="Proteomes" id="UP001501594">
    <property type="component" value="Unassembled WGS sequence"/>
</dbReference>
<evidence type="ECO:0000256" key="1">
    <source>
        <dbReference type="ARBA" id="ARBA00023015"/>
    </source>
</evidence>
<dbReference type="InterPro" id="IPR011711">
    <property type="entry name" value="GntR_C"/>
</dbReference>
<feature type="domain" description="HTH gntR-type" evidence="4">
    <location>
        <begin position="4"/>
        <end position="72"/>
    </location>
</feature>
<dbReference type="SUPFAM" id="SSF48008">
    <property type="entry name" value="GntR ligand-binding domain-like"/>
    <property type="match status" value="1"/>
</dbReference>
<dbReference type="PANTHER" id="PTHR43537">
    <property type="entry name" value="TRANSCRIPTIONAL REGULATOR, GNTR FAMILY"/>
    <property type="match status" value="1"/>
</dbReference>
<dbReference type="Pfam" id="PF00392">
    <property type="entry name" value="GntR"/>
    <property type="match status" value="1"/>
</dbReference>
<organism evidence="5 6">
    <name type="scientific">Frondihabitans peucedani</name>
    <dbReference type="NCBI Taxonomy" id="598626"/>
    <lineage>
        <taxon>Bacteria</taxon>
        <taxon>Bacillati</taxon>
        <taxon>Actinomycetota</taxon>
        <taxon>Actinomycetes</taxon>
        <taxon>Micrococcales</taxon>
        <taxon>Microbacteriaceae</taxon>
        <taxon>Frondihabitans</taxon>
    </lineage>
</organism>
<proteinExistence type="predicted"/>
<gene>
    <name evidence="5" type="ORF">GCM10022256_30100</name>
</gene>
<dbReference type="Pfam" id="PF07729">
    <property type="entry name" value="FCD"/>
    <property type="match status" value="1"/>
</dbReference>
<dbReference type="InterPro" id="IPR036390">
    <property type="entry name" value="WH_DNA-bd_sf"/>
</dbReference>
<evidence type="ECO:0000313" key="5">
    <source>
        <dbReference type="EMBL" id="GAA4267398.1"/>
    </source>
</evidence>
<dbReference type="InterPro" id="IPR008920">
    <property type="entry name" value="TF_FadR/GntR_C"/>
</dbReference>
<dbReference type="EMBL" id="BAABAU010000004">
    <property type="protein sequence ID" value="GAA4267398.1"/>
    <property type="molecule type" value="Genomic_DNA"/>
</dbReference>
<sequence length="237" mass="26034">MSRQSLVAMVSDDLLARITSGEFPPESTLPGEQDLVAQHDVSRVTVREAVKTLEALGVARVERGRGTFVNPLNRWTSLEAVLRATSTEHDDGAAAVQLIELRKMLEVGSAALAAARISSDETEQLSYDIVRMRQAHLGNDVSLFVEADLHFHRVILQASGNVFVSVLLEPLSRILAARREQTSRLPEIQEHAIHHHTLILAALRSGDPEASRVAMDNHMAQTLDDLRALVLSESENS</sequence>
<keyword evidence="2" id="KW-0238">DNA-binding</keyword>
<dbReference type="PANTHER" id="PTHR43537:SF44">
    <property type="entry name" value="GNTR FAMILY REGULATORY PROTEIN"/>
    <property type="match status" value="1"/>
</dbReference>
<evidence type="ECO:0000313" key="6">
    <source>
        <dbReference type="Proteomes" id="UP001501594"/>
    </source>
</evidence>
<dbReference type="InterPro" id="IPR000524">
    <property type="entry name" value="Tscrpt_reg_HTH_GntR"/>
</dbReference>
<comment type="caution">
    <text evidence="5">The sequence shown here is derived from an EMBL/GenBank/DDBJ whole genome shotgun (WGS) entry which is preliminary data.</text>
</comment>
<dbReference type="SMART" id="SM00345">
    <property type="entry name" value="HTH_GNTR"/>
    <property type="match status" value="1"/>
</dbReference>
<dbReference type="PRINTS" id="PR00035">
    <property type="entry name" value="HTHGNTR"/>
</dbReference>
<dbReference type="SMART" id="SM00895">
    <property type="entry name" value="FCD"/>
    <property type="match status" value="1"/>
</dbReference>
<accession>A0ABP8E572</accession>
<dbReference type="RefSeq" id="WP_344797660.1">
    <property type="nucleotide sequence ID" value="NZ_BAABAU010000004.1"/>
</dbReference>